<sequence>MGMHHEEKIGVALGTWFVKRRCFGPQPFIGCASASAECTCLSSSSSVVFGMYSATYLLCQLTCVWEARRVCGGRGMRVKLSSMSTECIRVISHLSFKTDVGAHTQRIECTECVWGVQNTTTRAAHAGRWICTEVDRRLQTPPFPLASSLARLDVELTRRLVWWVQHGIFGSTLHPSLCVYSSQSVLHDDLPYSCSTLRVTPPSSKHHPGS</sequence>
<proteinExistence type="predicted"/>
<accession>A0A284RJM8</accession>
<evidence type="ECO:0000313" key="1">
    <source>
        <dbReference type="EMBL" id="SJL08917.1"/>
    </source>
</evidence>
<reference evidence="2" key="1">
    <citation type="journal article" date="2017" name="Nat. Ecol. Evol.">
        <title>Genome expansion and lineage-specific genetic innovations in the forest pathogenic fungi Armillaria.</title>
        <authorList>
            <person name="Sipos G."/>
            <person name="Prasanna A.N."/>
            <person name="Walter M.C."/>
            <person name="O'Connor E."/>
            <person name="Balint B."/>
            <person name="Krizsan K."/>
            <person name="Kiss B."/>
            <person name="Hess J."/>
            <person name="Varga T."/>
            <person name="Slot J."/>
            <person name="Riley R."/>
            <person name="Boka B."/>
            <person name="Rigling D."/>
            <person name="Barry K."/>
            <person name="Lee J."/>
            <person name="Mihaltcheva S."/>
            <person name="LaButti K."/>
            <person name="Lipzen A."/>
            <person name="Waldron R."/>
            <person name="Moloney N.M."/>
            <person name="Sperisen C."/>
            <person name="Kredics L."/>
            <person name="Vagvoelgyi C."/>
            <person name="Patrignani A."/>
            <person name="Fitzpatrick D."/>
            <person name="Nagy I."/>
            <person name="Doyle S."/>
            <person name="Anderson J.B."/>
            <person name="Grigoriev I.V."/>
            <person name="Gueldener U."/>
            <person name="Muensterkoetter M."/>
            <person name="Nagy L.G."/>
        </authorList>
    </citation>
    <scope>NUCLEOTIDE SEQUENCE [LARGE SCALE GENOMIC DNA]</scope>
    <source>
        <strain evidence="2">C18/9</strain>
    </source>
</reference>
<protein>
    <submittedName>
        <fullName evidence="1">Uncharacterized protein</fullName>
    </submittedName>
</protein>
<dbReference type="EMBL" id="FUEG01000010">
    <property type="protein sequence ID" value="SJL08917.1"/>
    <property type="molecule type" value="Genomic_DNA"/>
</dbReference>
<gene>
    <name evidence="1" type="ORF">ARMOST_12291</name>
</gene>
<name>A0A284RJM8_ARMOS</name>
<keyword evidence="2" id="KW-1185">Reference proteome</keyword>
<dbReference type="AlphaFoldDB" id="A0A284RJM8"/>
<evidence type="ECO:0000313" key="2">
    <source>
        <dbReference type="Proteomes" id="UP000219338"/>
    </source>
</evidence>
<dbReference type="Proteomes" id="UP000219338">
    <property type="component" value="Unassembled WGS sequence"/>
</dbReference>
<organism evidence="1 2">
    <name type="scientific">Armillaria ostoyae</name>
    <name type="common">Armillaria root rot fungus</name>
    <dbReference type="NCBI Taxonomy" id="47428"/>
    <lineage>
        <taxon>Eukaryota</taxon>
        <taxon>Fungi</taxon>
        <taxon>Dikarya</taxon>
        <taxon>Basidiomycota</taxon>
        <taxon>Agaricomycotina</taxon>
        <taxon>Agaricomycetes</taxon>
        <taxon>Agaricomycetidae</taxon>
        <taxon>Agaricales</taxon>
        <taxon>Marasmiineae</taxon>
        <taxon>Physalacriaceae</taxon>
        <taxon>Armillaria</taxon>
    </lineage>
</organism>
<dbReference type="OrthoDB" id="10519332at2759"/>